<proteinExistence type="predicted"/>
<evidence type="ECO:0000313" key="2">
    <source>
        <dbReference type="EMBL" id="CAB4167568.1"/>
    </source>
</evidence>
<organism evidence="2">
    <name type="scientific">uncultured Caudovirales phage</name>
    <dbReference type="NCBI Taxonomy" id="2100421"/>
    <lineage>
        <taxon>Viruses</taxon>
        <taxon>Duplodnaviria</taxon>
        <taxon>Heunggongvirae</taxon>
        <taxon>Uroviricota</taxon>
        <taxon>Caudoviricetes</taxon>
        <taxon>Peduoviridae</taxon>
        <taxon>Maltschvirus</taxon>
        <taxon>Maltschvirus maltsch</taxon>
    </lineage>
</organism>
<sequence length="422" mass="42187">MSKQFTNAFPEGSPGGGGAGTDLTKTLTANTVKINSSTGADVTIAAANSSNAGVMTSTHHDKLDGIEATADVTDAGNVGSSIHGATPKTTPVNADTMPLIDSAASNVLKKVTWEKIKETLKAYFDTLYSTFTNPMSASGDIIYGGTAGAGTRLAKGSNGQVLTLASGLPSWATPSAGGTISTPQVYYVETTANGGNDATGVVGNPSLPYATGTAAEAAGHTAAVPFVIRLGVSPVGGPHTIYLTDRPLSSYLTSIIGLGDQASGLQIINSPPASTPGNNGLSGYDNILYLYDLGAAITCNGGVPTPIDTETLNGGGAGTLTVNGRCLINSIQADGGPPLNTGTGGNGATVILNGNVKLLNISIVGGSNPDCATGTDGNLCADGADLRQLPSCTASYTAFGRCSYDNAVFATITNDYGGNAVY</sequence>
<protein>
    <submittedName>
        <fullName evidence="2">Uncharacterized protein</fullName>
    </submittedName>
</protein>
<name>A0A6J5PE80_9CAUD</name>
<feature type="region of interest" description="Disordered" evidence="1">
    <location>
        <begin position="1"/>
        <end position="22"/>
    </location>
</feature>
<accession>A0A6J5PE80</accession>
<reference evidence="2" key="1">
    <citation type="submission" date="2020-04" db="EMBL/GenBank/DDBJ databases">
        <authorList>
            <person name="Chiriac C."/>
            <person name="Salcher M."/>
            <person name="Ghai R."/>
            <person name="Kavagutti S V."/>
        </authorList>
    </citation>
    <scope>NUCLEOTIDE SEQUENCE</scope>
</reference>
<dbReference type="EMBL" id="LR796810">
    <property type="protein sequence ID" value="CAB4167568.1"/>
    <property type="molecule type" value="Genomic_DNA"/>
</dbReference>
<evidence type="ECO:0000256" key="1">
    <source>
        <dbReference type="SAM" id="MobiDB-lite"/>
    </source>
</evidence>
<gene>
    <name evidence="2" type="ORF">UFOVP861_32</name>
</gene>